<accession>A0ABP7NWE0</accession>
<dbReference type="SUPFAM" id="SSF53756">
    <property type="entry name" value="UDP-Glycosyltransferase/glycogen phosphorylase"/>
    <property type="match status" value="1"/>
</dbReference>
<organism evidence="3 4">
    <name type="scientific">Hymenobacter algoricola</name>
    <dbReference type="NCBI Taxonomy" id="486267"/>
    <lineage>
        <taxon>Bacteria</taxon>
        <taxon>Pseudomonadati</taxon>
        <taxon>Bacteroidota</taxon>
        <taxon>Cytophagia</taxon>
        <taxon>Cytophagales</taxon>
        <taxon>Hymenobacteraceae</taxon>
        <taxon>Hymenobacter</taxon>
    </lineage>
</organism>
<dbReference type="Gene3D" id="3.40.50.2000">
    <property type="entry name" value="Glycogen Phosphorylase B"/>
    <property type="match status" value="2"/>
</dbReference>
<keyword evidence="1" id="KW-0328">Glycosyltransferase</keyword>
<evidence type="ECO:0000256" key="2">
    <source>
        <dbReference type="ARBA" id="ARBA00022679"/>
    </source>
</evidence>
<comment type="caution">
    <text evidence="3">The sequence shown here is derived from an EMBL/GenBank/DDBJ whole genome shotgun (WGS) entry which is preliminary data.</text>
</comment>
<sequence length="346" mass="37149">MPAAPSASRAVLLIQTAFIGDVILATALLERLHHTEPGTPVDFLVRKGNEGLLKNHPHVRQVLIWDKKKDKYPGLWQLLQHIRGAGYDRVITLQRFASTGFLTAFSGARERVGFDKNPFSFRFTRVVPHVIGAGVHEVSRNLHLLDPAAELPLTPPRLYPTPADEAAAAQAAGAAHGGPYVCIAPTSVWFTKQFPQQQWVKLLRALPPHYPVFLIGGPPDVAGCAQLLTDSGRAGVVNLAGKLSLLASAALMRGAVLNYVNDSAPMHLCSAQGAPTCAVYCSTVPYFGFGPLSPFSRVVELAAELECRPCGLHGYRKCPLGHFHCAHGIETSQLLAALVEAEVAAG</sequence>
<gene>
    <name evidence="3" type="ORF">GCM10022406_40190</name>
</gene>
<reference evidence="4" key="1">
    <citation type="journal article" date="2019" name="Int. J. Syst. Evol. Microbiol.">
        <title>The Global Catalogue of Microorganisms (GCM) 10K type strain sequencing project: providing services to taxonomists for standard genome sequencing and annotation.</title>
        <authorList>
            <consortium name="The Broad Institute Genomics Platform"/>
            <consortium name="The Broad Institute Genome Sequencing Center for Infectious Disease"/>
            <person name="Wu L."/>
            <person name="Ma J."/>
        </authorList>
    </citation>
    <scope>NUCLEOTIDE SEQUENCE [LARGE SCALE GENOMIC DNA]</scope>
    <source>
        <strain evidence="4">JCM 17214</strain>
    </source>
</reference>
<dbReference type="Pfam" id="PF01075">
    <property type="entry name" value="Glyco_transf_9"/>
    <property type="match status" value="1"/>
</dbReference>
<dbReference type="InterPro" id="IPR002201">
    <property type="entry name" value="Glyco_trans_9"/>
</dbReference>
<dbReference type="PANTHER" id="PTHR30160">
    <property type="entry name" value="TETRAACYLDISACCHARIDE 4'-KINASE-RELATED"/>
    <property type="match status" value="1"/>
</dbReference>
<proteinExistence type="predicted"/>
<dbReference type="EMBL" id="BAABDH010000113">
    <property type="protein sequence ID" value="GAA3954565.1"/>
    <property type="molecule type" value="Genomic_DNA"/>
</dbReference>
<dbReference type="InterPro" id="IPR051199">
    <property type="entry name" value="LPS_LOS_Heptosyltrfase"/>
</dbReference>
<name>A0ABP7NWE0_9BACT</name>
<protein>
    <submittedName>
        <fullName evidence="3">Glycosyltransferase family 9 protein</fullName>
    </submittedName>
</protein>
<keyword evidence="2" id="KW-0808">Transferase</keyword>
<dbReference type="PANTHER" id="PTHR30160:SF1">
    <property type="entry name" value="LIPOPOLYSACCHARIDE 1,2-N-ACETYLGLUCOSAMINETRANSFERASE-RELATED"/>
    <property type="match status" value="1"/>
</dbReference>
<dbReference type="CDD" id="cd03789">
    <property type="entry name" value="GT9_LPS_heptosyltransferase"/>
    <property type="match status" value="1"/>
</dbReference>
<keyword evidence="4" id="KW-1185">Reference proteome</keyword>
<evidence type="ECO:0000313" key="3">
    <source>
        <dbReference type="EMBL" id="GAA3954565.1"/>
    </source>
</evidence>
<evidence type="ECO:0000313" key="4">
    <source>
        <dbReference type="Proteomes" id="UP001499909"/>
    </source>
</evidence>
<dbReference type="Proteomes" id="UP001499909">
    <property type="component" value="Unassembled WGS sequence"/>
</dbReference>
<dbReference type="RefSeq" id="WP_345117838.1">
    <property type="nucleotide sequence ID" value="NZ_BAABDH010000113.1"/>
</dbReference>
<evidence type="ECO:0000256" key="1">
    <source>
        <dbReference type="ARBA" id="ARBA00022676"/>
    </source>
</evidence>